<gene>
    <name evidence="7" type="ORF">Q9L58_009527</name>
</gene>
<evidence type="ECO:0000256" key="3">
    <source>
        <dbReference type="ARBA" id="ARBA00023295"/>
    </source>
</evidence>
<dbReference type="Pfam" id="PF00150">
    <property type="entry name" value="Cellulase"/>
    <property type="match status" value="1"/>
</dbReference>
<evidence type="ECO:0000259" key="6">
    <source>
        <dbReference type="Pfam" id="PF00150"/>
    </source>
</evidence>
<keyword evidence="2 5" id="KW-0378">Hydrolase</keyword>
<feature type="domain" description="Glycoside hydrolase family 5" evidence="6">
    <location>
        <begin position="71"/>
        <end position="336"/>
    </location>
</feature>
<organism evidence="7 8">
    <name type="scientific">Discina gigas</name>
    <dbReference type="NCBI Taxonomy" id="1032678"/>
    <lineage>
        <taxon>Eukaryota</taxon>
        <taxon>Fungi</taxon>
        <taxon>Dikarya</taxon>
        <taxon>Ascomycota</taxon>
        <taxon>Pezizomycotina</taxon>
        <taxon>Pezizomycetes</taxon>
        <taxon>Pezizales</taxon>
        <taxon>Discinaceae</taxon>
        <taxon>Discina</taxon>
    </lineage>
</organism>
<evidence type="ECO:0000313" key="8">
    <source>
        <dbReference type="Proteomes" id="UP001447188"/>
    </source>
</evidence>
<protein>
    <recommendedName>
        <fullName evidence="6">Glycoside hydrolase family 5 domain-containing protein</fullName>
    </recommendedName>
</protein>
<evidence type="ECO:0000256" key="2">
    <source>
        <dbReference type="ARBA" id="ARBA00022801"/>
    </source>
</evidence>
<dbReference type="EMBL" id="JBBBZM010000229">
    <property type="protein sequence ID" value="KAL0631611.1"/>
    <property type="molecule type" value="Genomic_DNA"/>
</dbReference>
<dbReference type="InterPro" id="IPR050386">
    <property type="entry name" value="Glycosyl_hydrolase_5"/>
</dbReference>
<name>A0ABR3G6N3_9PEZI</name>
<keyword evidence="4" id="KW-0961">Cell wall biogenesis/degradation</keyword>
<reference evidence="7 8" key="1">
    <citation type="submission" date="2024-02" db="EMBL/GenBank/DDBJ databases">
        <title>Discinaceae phylogenomics.</title>
        <authorList>
            <person name="Dirks A.C."/>
            <person name="James T.Y."/>
        </authorList>
    </citation>
    <scope>NUCLEOTIDE SEQUENCE [LARGE SCALE GENOMIC DNA]</scope>
    <source>
        <strain evidence="7 8">ACD0624</strain>
    </source>
</reference>
<evidence type="ECO:0000256" key="1">
    <source>
        <dbReference type="ARBA" id="ARBA00005641"/>
    </source>
</evidence>
<comment type="caution">
    <text evidence="7">The sequence shown here is derived from an EMBL/GenBank/DDBJ whole genome shotgun (WGS) entry which is preliminary data.</text>
</comment>
<evidence type="ECO:0000256" key="5">
    <source>
        <dbReference type="RuleBase" id="RU361153"/>
    </source>
</evidence>
<dbReference type="InterPro" id="IPR001547">
    <property type="entry name" value="Glyco_hydro_5"/>
</dbReference>
<dbReference type="Proteomes" id="UP001447188">
    <property type="component" value="Unassembled WGS sequence"/>
</dbReference>
<sequence length="470" mass="54972">MTTFEYSFLKVEGERVVDGKGRDTILRGAGLGGWMNMENFITGYPGQENQHRAAMLEVLGPEKYEYFFDKWLEYFFMEEDAKFFASVGMNCLRIPFNYHHFEDDMNPRVLKKEGFKHLDRVINLCAKHGIYTILDLHAVPGGQNPDWHSDNNTNSAYFWDYKDFQDRVVWLWEQLAEHYKDYTCIAGYNPLNEPCDPKHTRLPAFYDRVEKAIRAVDRNHILWLDGNTFAIDFKAFKHTLPNCVYSLHDYALMGFPTGERYTGTPHQNQKLESQFLRKAEFMYTNKVPIWNGEFGPVYSSDGPGSEEINDERFNLLGQQLRIYDKYKVSWSIWLYKDIGVQGMVYTSPESPWIKTLKPFLEKKKALQADAWGLYPSEEIDQIFKPLVAWVEKNSPDAANKYPDTWAVKRHVSRLVKECLLSETLSMEFARYFEGMTFDQLDAMAESFSFRSSKQREGLNRILREHSGIVD</sequence>
<dbReference type="Gene3D" id="3.20.20.80">
    <property type="entry name" value="Glycosidases"/>
    <property type="match status" value="1"/>
</dbReference>
<keyword evidence="8" id="KW-1185">Reference proteome</keyword>
<dbReference type="SUPFAM" id="SSF51445">
    <property type="entry name" value="(Trans)glycosidases"/>
    <property type="match status" value="1"/>
</dbReference>
<dbReference type="PANTHER" id="PTHR31297">
    <property type="entry name" value="GLUCAN ENDO-1,6-BETA-GLUCOSIDASE B"/>
    <property type="match status" value="1"/>
</dbReference>
<keyword evidence="3 5" id="KW-0326">Glycosidase</keyword>
<dbReference type="PANTHER" id="PTHR31297:SF13">
    <property type="entry name" value="PUTATIVE-RELATED"/>
    <property type="match status" value="1"/>
</dbReference>
<evidence type="ECO:0000256" key="4">
    <source>
        <dbReference type="ARBA" id="ARBA00023316"/>
    </source>
</evidence>
<proteinExistence type="inferred from homology"/>
<comment type="similarity">
    <text evidence="1 5">Belongs to the glycosyl hydrolase 5 (cellulase A) family.</text>
</comment>
<accession>A0ABR3G6N3</accession>
<dbReference type="InterPro" id="IPR017853">
    <property type="entry name" value="GH"/>
</dbReference>
<evidence type="ECO:0000313" key="7">
    <source>
        <dbReference type="EMBL" id="KAL0631611.1"/>
    </source>
</evidence>